<gene>
    <name evidence="1" type="ORF">METZ01_LOCUS352086</name>
</gene>
<proteinExistence type="predicted"/>
<sequence length="24" mass="2804">MRESQAYIIPSLQHLMSEAIFKNP</sequence>
<dbReference type="AlphaFoldDB" id="A0A382RPP1"/>
<reference evidence="1" key="1">
    <citation type="submission" date="2018-05" db="EMBL/GenBank/DDBJ databases">
        <authorList>
            <person name="Lanie J.A."/>
            <person name="Ng W.-L."/>
            <person name="Kazmierczak K.M."/>
            <person name="Andrzejewski T.M."/>
            <person name="Davidsen T.M."/>
            <person name="Wayne K.J."/>
            <person name="Tettelin H."/>
            <person name="Glass J.I."/>
            <person name="Rusch D."/>
            <person name="Podicherti R."/>
            <person name="Tsui H.-C.T."/>
            <person name="Winkler M.E."/>
        </authorList>
    </citation>
    <scope>NUCLEOTIDE SEQUENCE</scope>
</reference>
<organism evidence="1">
    <name type="scientific">marine metagenome</name>
    <dbReference type="NCBI Taxonomy" id="408172"/>
    <lineage>
        <taxon>unclassified sequences</taxon>
        <taxon>metagenomes</taxon>
        <taxon>ecological metagenomes</taxon>
    </lineage>
</organism>
<dbReference type="EMBL" id="UINC01123034">
    <property type="protein sequence ID" value="SVC99232.1"/>
    <property type="molecule type" value="Genomic_DNA"/>
</dbReference>
<name>A0A382RPP1_9ZZZZ</name>
<evidence type="ECO:0000313" key="1">
    <source>
        <dbReference type="EMBL" id="SVC99232.1"/>
    </source>
</evidence>
<accession>A0A382RPP1</accession>
<protein>
    <submittedName>
        <fullName evidence="1">Uncharacterized protein</fullName>
    </submittedName>
</protein>